<evidence type="ECO:0000259" key="3">
    <source>
        <dbReference type="Pfam" id="PF07727"/>
    </source>
</evidence>
<dbReference type="InterPro" id="IPR054722">
    <property type="entry name" value="PolX-like_BBD"/>
</dbReference>
<evidence type="ECO:0000256" key="1">
    <source>
        <dbReference type="ARBA" id="ARBA00022750"/>
    </source>
</evidence>
<keyword evidence="1" id="KW-0064">Aspartyl protease</keyword>
<gene>
    <name evidence="7" type="primary">LOC109128023</name>
</gene>
<organism evidence="6 7">
    <name type="scientific">Camelina sativa</name>
    <name type="common">False flax</name>
    <name type="synonym">Myagrum sativum</name>
    <dbReference type="NCBI Taxonomy" id="90675"/>
    <lineage>
        <taxon>Eukaryota</taxon>
        <taxon>Viridiplantae</taxon>
        <taxon>Streptophyta</taxon>
        <taxon>Embryophyta</taxon>
        <taxon>Tracheophyta</taxon>
        <taxon>Spermatophyta</taxon>
        <taxon>Magnoliopsida</taxon>
        <taxon>eudicotyledons</taxon>
        <taxon>Gunneridae</taxon>
        <taxon>Pentapetalae</taxon>
        <taxon>rosids</taxon>
        <taxon>malvids</taxon>
        <taxon>Brassicales</taxon>
        <taxon>Brassicaceae</taxon>
        <taxon>Camelineae</taxon>
        <taxon>Camelina</taxon>
    </lineage>
</organism>
<dbReference type="InterPro" id="IPR025724">
    <property type="entry name" value="GAG-pre-integrase_dom"/>
</dbReference>
<protein>
    <submittedName>
        <fullName evidence="7">Uncharacterized protein LOC109128023</fullName>
    </submittedName>
</protein>
<dbReference type="Pfam" id="PF13976">
    <property type="entry name" value="gag_pre-integrs"/>
    <property type="match status" value="1"/>
</dbReference>
<feature type="region of interest" description="Disordered" evidence="2">
    <location>
        <begin position="346"/>
        <end position="390"/>
    </location>
</feature>
<feature type="domain" description="Retrovirus-related Pol polyprotein from transposon TNT 1-94-like beta-barrel" evidence="5">
    <location>
        <begin position="79"/>
        <end position="148"/>
    </location>
</feature>
<name>A0ABM1QR45_CAMSA</name>
<feature type="compositionally biased region" description="Polar residues" evidence="2">
    <location>
        <begin position="1"/>
        <end position="13"/>
    </location>
</feature>
<sequence>MLISTPSLTTKYPQQQQRSESQSHSKDEQGQAGSSKSGKETASGDFVRKSDLEAFFKSLALKESDGKTFLTLSPKSSLVVDSGASHHMISNSNILSNIEPANGNVIIANGDKIPVQRIGNLKLFNKDSKAFYMPKFTSNLLSVKRATNDLNCYAIFGPNDVYFQDIETGKLIGEGGSKDDLYVLEDTSLKSSSSPYVSCLGVSFNVMWHARLGHPHSRALELMIPNVSFNHSSCEACILGKHCKTVFSKSTTFYEICFDLVHFDVWTSPCVSRDCNKDVKFLEEQGYFDKKDWDDLKDLANPTDRSASLKFLLDHLGVSIHQNLNVSQDTPPDSTAPEGENILGSTQEEQVLQPVNISEPTPQPLRRNQRIRSHEQQAAEPTPQPLRRGQRLKSHPKVYYNNHAVAHPIQAVCSLALLPADHQAFLSKIDEHHIPSTYEEAKESKEWLNAVDDEVGAMEHNHTWDESDLPPGKGAVSSKWVFTIKYLSNGEIERYKARLVARGFTQNYGEDYRDTFAPVAKLHTMDVKNAFLQGELQEEVYMTPPPSFEDPLLQERYYA</sequence>
<dbReference type="RefSeq" id="XP_019089233.1">
    <property type="nucleotide sequence ID" value="XM_019233688.1"/>
</dbReference>
<dbReference type="Proteomes" id="UP000694864">
    <property type="component" value="Chromosome 12"/>
</dbReference>
<evidence type="ECO:0000259" key="4">
    <source>
        <dbReference type="Pfam" id="PF13976"/>
    </source>
</evidence>
<feature type="domain" description="Reverse transcriptase Ty1/copia-type" evidence="3">
    <location>
        <begin position="461"/>
        <end position="549"/>
    </location>
</feature>
<proteinExistence type="predicted"/>
<dbReference type="InterPro" id="IPR013103">
    <property type="entry name" value="RVT_2"/>
</dbReference>
<reference evidence="6" key="1">
    <citation type="journal article" date="2014" name="Nat. Commun.">
        <title>The emerging biofuel crop Camelina sativa retains a highly undifferentiated hexaploid genome structure.</title>
        <authorList>
            <person name="Kagale S."/>
            <person name="Koh C."/>
            <person name="Nixon J."/>
            <person name="Bollina V."/>
            <person name="Clarke W.E."/>
            <person name="Tuteja R."/>
            <person name="Spillane C."/>
            <person name="Robinson S.J."/>
            <person name="Links M.G."/>
            <person name="Clarke C."/>
            <person name="Higgins E.E."/>
            <person name="Huebert T."/>
            <person name="Sharpe A.G."/>
            <person name="Parkin I.A."/>
        </authorList>
    </citation>
    <scope>NUCLEOTIDE SEQUENCE [LARGE SCALE GENOMIC DNA]</scope>
    <source>
        <strain evidence="6">cv. DH55</strain>
    </source>
</reference>
<keyword evidence="6" id="KW-1185">Reference proteome</keyword>
<evidence type="ECO:0000256" key="2">
    <source>
        <dbReference type="SAM" id="MobiDB-lite"/>
    </source>
</evidence>
<keyword evidence="1" id="KW-0378">Hydrolase</keyword>
<dbReference type="InterPro" id="IPR043502">
    <property type="entry name" value="DNA/RNA_pol_sf"/>
</dbReference>
<keyword evidence="1" id="KW-0645">Protease</keyword>
<evidence type="ECO:0000313" key="7">
    <source>
        <dbReference type="RefSeq" id="XP_019089233.1"/>
    </source>
</evidence>
<feature type="compositionally biased region" description="Polar residues" evidence="2">
    <location>
        <begin position="346"/>
        <end position="360"/>
    </location>
</feature>
<dbReference type="SUPFAM" id="SSF56672">
    <property type="entry name" value="DNA/RNA polymerases"/>
    <property type="match status" value="1"/>
</dbReference>
<feature type="region of interest" description="Disordered" evidence="2">
    <location>
        <begin position="1"/>
        <end position="43"/>
    </location>
</feature>
<evidence type="ECO:0000313" key="6">
    <source>
        <dbReference type="Proteomes" id="UP000694864"/>
    </source>
</evidence>
<dbReference type="Pfam" id="PF07727">
    <property type="entry name" value="RVT_2"/>
    <property type="match status" value="1"/>
</dbReference>
<accession>A0ABM1QR45</accession>
<dbReference type="GeneID" id="109128023"/>
<dbReference type="Pfam" id="PF22936">
    <property type="entry name" value="Pol_BBD"/>
    <property type="match status" value="1"/>
</dbReference>
<reference evidence="7" key="2">
    <citation type="submission" date="2025-08" db="UniProtKB">
        <authorList>
            <consortium name="RefSeq"/>
        </authorList>
    </citation>
    <scope>IDENTIFICATION</scope>
    <source>
        <tissue evidence="7">Leaf</tissue>
    </source>
</reference>
<feature type="domain" description="GAG-pre-integrase" evidence="4">
    <location>
        <begin position="181"/>
        <end position="242"/>
    </location>
</feature>
<evidence type="ECO:0000259" key="5">
    <source>
        <dbReference type="Pfam" id="PF22936"/>
    </source>
</evidence>